<dbReference type="PANTHER" id="PTHR31465">
    <property type="entry name" value="PROTEIN RTA1-RELATED"/>
    <property type="match status" value="1"/>
</dbReference>
<evidence type="ECO:0000256" key="3">
    <source>
        <dbReference type="ARBA" id="ARBA00022989"/>
    </source>
</evidence>
<evidence type="ECO:0000256" key="5">
    <source>
        <dbReference type="SAM" id="Phobius"/>
    </source>
</evidence>
<dbReference type="GO" id="GO:0016020">
    <property type="term" value="C:membrane"/>
    <property type="evidence" value="ECO:0007669"/>
    <property type="project" value="UniProtKB-SubCell"/>
</dbReference>
<evidence type="ECO:0000256" key="2">
    <source>
        <dbReference type="ARBA" id="ARBA00022692"/>
    </source>
</evidence>
<feature type="transmembrane region" description="Helical" evidence="5">
    <location>
        <begin position="186"/>
        <end position="204"/>
    </location>
</feature>
<keyword evidence="3 5" id="KW-1133">Transmembrane helix</keyword>
<dbReference type="InterPro" id="IPR007568">
    <property type="entry name" value="RTA1"/>
</dbReference>
<keyword evidence="4 5" id="KW-0472">Membrane</keyword>
<name>A0A8H3FI06_9LECA</name>
<evidence type="ECO:0000313" key="6">
    <source>
        <dbReference type="EMBL" id="CAF9922303.1"/>
    </source>
</evidence>
<dbReference type="PANTHER" id="PTHR31465:SF1">
    <property type="entry name" value="PROTEIN RTA1-RELATED"/>
    <property type="match status" value="1"/>
</dbReference>
<comment type="subcellular location">
    <subcellularLocation>
        <location evidence="1">Membrane</location>
        <topology evidence="1">Multi-pass membrane protein</topology>
    </subcellularLocation>
</comment>
<dbReference type="Pfam" id="PF04479">
    <property type="entry name" value="RTA1"/>
    <property type="match status" value="1"/>
</dbReference>
<proteinExistence type="predicted"/>
<reference evidence="6" key="1">
    <citation type="submission" date="2021-03" db="EMBL/GenBank/DDBJ databases">
        <authorList>
            <person name="Tagirdzhanova G."/>
        </authorList>
    </citation>
    <scope>NUCLEOTIDE SEQUENCE</scope>
</reference>
<organism evidence="6 7">
    <name type="scientific">Imshaugia aleurites</name>
    <dbReference type="NCBI Taxonomy" id="172621"/>
    <lineage>
        <taxon>Eukaryota</taxon>
        <taxon>Fungi</taxon>
        <taxon>Dikarya</taxon>
        <taxon>Ascomycota</taxon>
        <taxon>Pezizomycotina</taxon>
        <taxon>Lecanoromycetes</taxon>
        <taxon>OSLEUM clade</taxon>
        <taxon>Lecanoromycetidae</taxon>
        <taxon>Lecanorales</taxon>
        <taxon>Lecanorineae</taxon>
        <taxon>Parmeliaceae</taxon>
        <taxon>Imshaugia</taxon>
    </lineage>
</organism>
<feature type="transmembrane region" description="Helical" evidence="5">
    <location>
        <begin position="24"/>
        <end position="43"/>
    </location>
</feature>
<feature type="transmembrane region" description="Helical" evidence="5">
    <location>
        <begin position="262"/>
        <end position="280"/>
    </location>
</feature>
<comment type="caution">
    <text evidence="6">The sequence shown here is derived from an EMBL/GenBank/DDBJ whole genome shotgun (WGS) entry which is preliminary data.</text>
</comment>
<dbReference type="OrthoDB" id="3358017at2759"/>
<evidence type="ECO:0008006" key="8">
    <source>
        <dbReference type="Google" id="ProtNLM"/>
    </source>
</evidence>
<keyword evidence="7" id="KW-1185">Reference proteome</keyword>
<feature type="transmembrane region" description="Helical" evidence="5">
    <location>
        <begin position="50"/>
        <end position="70"/>
    </location>
</feature>
<feature type="transmembrane region" description="Helical" evidence="5">
    <location>
        <begin position="82"/>
        <end position="105"/>
    </location>
</feature>
<protein>
    <recommendedName>
        <fullName evidence="8">RTA1 like protein</fullName>
    </recommendedName>
</protein>
<evidence type="ECO:0000256" key="1">
    <source>
        <dbReference type="ARBA" id="ARBA00004141"/>
    </source>
</evidence>
<evidence type="ECO:0000313" key="7">
    <source>
        <dbReference type="Proteomes" id="UP000664534"/>
    </source>
</evidence>
<gene>
    <name evidence="6" type="ORF">IMSHALPRED_005652</name>
</gene>
<keyword evidence="2 5" id="KW-0812">Transmembrane</keyword>
<dbReference type="EMBL" id="CAJPDT010000030">
    <property type="protein sequence ID" value="CAF9922303.1"/>
    <property type="molecule type" value="Genomic_DNA"/>
</dbReference>
<dbReference type="AlphaFoldDB" id="A0A8H3FI06"/>
<accession>A0A8H3FI06</accession>
<sequence>MANTTVGDQPNSVGFEYYRYDPSMAAAIIFAILFFSTTMIHLYQFVRTRTWIMIPLLVGGFFEWIGYIGRAVSASQTPNWTIGAYVVQVMLILVAPALFAATVYMELGRIIMLCDAGHHSLIKLTWLTKIFVAGDVLSFVMQALGERGVDSSISFAFLTVELGAGITASKTVTAVKNGQHIVTGGLFVQVIFFAFFLTVAIVFHRRTNKHPTARSNSPDVPWRKHMRILYLVSALILIRSIIRLEEYAEGITGFVLSHEYFLYIFDSLPMLCVMVLFNFVHPSEVYALLRGGKMSQGLKLYTVDQPTVASV</sequence>
<evidence type="ECO:0000256" key="4">
    <source>
        <dbReference type="ARBA" id="ARBA00023136"/>
    </source>
</evidence>
<dbReference type="Proteomes" id="UP000664534">
    <property type="component" value="Unassembled WGS sequence"/>
</dbReference>